<feature type="domain" description="Lipoprotein LpqB C-terminal" evidence="1">
    <location>
        <begin position="321"/>
        <end position="575"/>
    </location>
</feature>
<gene>
    <name evidence="3" type="ORF">H9652_00440</name>
</gene>
<dbReference type="InterPro" id="IPR018910">
    <property type="entry name" value="LpqB_C"/>
</dbReference>
<sequence length="576" mass="59610">MTERRPGRPTSALGAGLVVAALALSGCASIPTSGPVIRGSDVVQGFNAPGLRARGPVAGDDPVRIVSGFLTAQAAGPAGDFDVAQEFLTDADAWSWDSQVLVFDGDLDLTMDEEAVKTGQVTVTGSATVVGALDKRGVYTEDVPRGEGAVPVSFGLVRQGDGQWRIETAEDGLLLSESSFQAAFRQTRLYFPSADREVLVPDDRWFPNRGWQTSAVTEILIGPVEWLRGATAPVVPEGTRLSIDAVPSEGGITEVRLTDTISLAPPEDRALLKAQLEATLFDALPLTVNLYRGEDLLSTPTGGTVPIKAVTEGSEVVAAEGEIKALDGGADQATSLSPAVSLAGTTATALAQGSNARPLVVRDGSDGLVRLATKNLPQVPLLTGEDLLAPSVDRFGGVWSGPMAQSGALQVVRADLAEAGEPVTVAAPWLAGRTVQSIRVAHDGARIAVISSDGTGTRVEVAGIVRDEKDVPTGLSEPFRVGAPITSASQVVWADETTLAVLGTDDTEAAPTVHLVLVGGETTRLSPVAGATAISAGDGDRTVQVLTQDGTLFGRSRSGAVWEKRIENVALPAFPG</sequence>
<dbReference type="Pfam" id="PF10647">
    <property type="entry name" value="Gmad1"/>
    <property type="match status" value="1"/>
</dbReference>
<accession>A0ABR8RM53</accession>
<protein>
    <recommendedName>
        <fullName evidence="5">Lipoprotein LpqB beta-propeller domain-containing protein</fullName>
    </recommendedName>
</protein>
<comment type="caution">
    <text evidence="3">The sequence shown here is derived from an EMBL/GenBank/DDBJ whole genome shotgun (WGS) entry which is preliminary data.</text>
</comment>
<dbReference type="PROSITE" id="PS51257">
    <property type="entry name" value="PROKAR_LIPOPROTEIN"/>
    <property type="match status" value="1"/>
</dbReference>
<dbReference type="InterPro" id="IPR059026">
    <property type="entry name" value="LpqB_N"/>
</dbReference>
<name>A0ABR8RM53_9CELL</name>
<evidence type="ECO:0008006" key="5">
    <source>
        <dbReference type="Google" id="ProtNLM"/>
    </source>
</evidence>
<organism evidence="3 4">
    <name type="scientific">Oerskovia rustica</name>
    <dbReference type="NCBI Taxonomy" id="2762237"/>
    <lineage>
        <taxon>Bacteria</taxon>
        <taxon>Bacillati</taxon>
        <taxon>Actinomycetota</taxon>
        <taxon>Actinomycetes</taxon>
        <taxon>Micrococcales</taxon>
        <taxon>Cellulomonadaceae</taxon>
        <taxon>Oerskovia</taxon>
    </lineage>
</organism>
<proteinExistence type="predicted"/>
<dbReference type="EMBL" id="JACSQQ010000001">
    <property type="protein sequence ID" value="MBD7948874.1"/>
    <property type="molecule type" value="Genomic_DNA"/>
</dbReference>
<evidence type="ECO:0000313" key="4">
    <source>
        <dbReference type="Proteomes" id="UP000641803"/>
    </source>
</evidence>
<dbReference type="Pfam" id="PF25976">
    <property type="entry name" value="LpqB_N"/>
    <property type="match status" value="1"/>
</dbReference>
<evidence type="ECO:0000259" key="2">
    <source>
        <dbReference type="Pfam" id="PF25976"/>
    </source>
</evidence>
<dbReference type="Proteomes" id="UP000641803">
    <property type="component" value="Unassembled WGS sequence"/>
</dbReference>
<dbReference type="RefSeq" id="WP_191794146.1">
    <property type="nucleotide sequence ID" value="NZ_JACSQQ010000001.1"/>
</dbReference>
<evidence type="ECO:0000313" key="3">
    <source>
        <dbReference type="EMBL" id="MBD7948874.1"/>
    </source>
</evidence>
<feature type="domain" description="Lipoprotein LpqB N-terminal" evidence="2">
    <location>
        <begin position="55"/>
        <end position="181"/>
    </location>
</feature>
<reference evidence="3 4" key="1">
    <citation type="submission" date="2020-08" db="EMBL/GenBank/DDBJ databases">
        <title>A Genomic Blueprint of the Chicken Gut Microbiome.</title>
        <authorList>
            <person name="Gilroy R."/>
            <person name="Ravi A."/>
            <person name="Getino M."/>
            <person name="Pursley I."/>
            <person name="Horton D.L."/>
            <person name="Alikhan N.-F."/>
            <person name="Baker D."/>
            <person name="Gharbi K."/>
            <person name="Hall N."/>
            <person name="Watson M."/>
            <person name="Adriaenssens E.M."/>
            <person name="Foster-Nyarko E."/>
            <person name="Jarju S."/>
            <person name="Secka A."/>
            <person name="Antonio M."/>
            <person name="Oren A."/>
            <person name="Chaudhuri R."/>
            <person name="La Ragione R.M."/>
            <person name="Hildebrand F."/>
            <person name="Pallen M.J."/>
        </authorList>
    </citation>
    <scope>NUCLEOTIDE SEQUENCE [LARGE SCALE GENOMIC DNA]</scope>
    <source>
        <strain evidence="3 4">Sa4CUA1</strain>
    </source>
</reference>
<keyword evidence="4" id="KW-1185">Reference proteome</keyword>
<evidence type="ECO:0000259" key="1">
    <source>
        <dbReference type="Pfam" id="PF10647"/>
    </source>
</evidence>